<feature type="transmembrane region" description="Helical" evidence="5">
    <location>
        <begin position="229"/>
        <end position="248"/>
    </location>
</feature>
<dbReference type="InterPro" id="IPR007016">
    <property type="entry name" value="O-antigen_ligase-rel_domated"/>
</dbReference>
<dbReference type="PANTHER" id="PTHR37422">
    <property type="entry name" value="TEICHURONIC ACID BIOSYNTHESIS PROTEIN TUAE"/>
    <property type="match status" value="1"/>
</dbReference>
<evidence type="ECO:0000256" key="4">
    <source>
        <dbReference type="ARBA" id="ARBA00023136"/>
    </source>
</evidence>
<protein>
    <recommendedName>
        <fullName evidence="6">O-antigen ligase-related domain-containing protein</fullName>
    </recommendedName>
</protein>
<dbReference type="AlphaFoldDB" id="A0A4Q5LEX7"/>
<sequence>MKISLRFLYLLPVLGVIFKDRAFNEFVFTDEGSPVLAKFGMLLLGVALTCIVLYYRYMERLMKRWLWLTLAVIGALSLESYAGWQSWFVYPHVFGKLLVLLHIFGVYAFHRRFGLPPFDQLMALVFFGLLASLVIYHPDALSVSAFLDNDRGFGSTEAMLLLLPTLYYLNQYLTRGGLLRLVLFFAGALLIVFLQHRSVWVSMGAALVLNIVLLVFGRVEGARLTPTRLLPMALLPLIGLISGGLVVLSDPKISRKLERSVQDIMHPDKQGTGSWRLQQFEAYEPFMLEYPVAGMRLDGFELPVQFYTLASDGGENEQVWEDGTGHHFHSFYVDRIFYFGLLGLLLTLLVPLVLLIRRLRHRVPLPPTTATLIIYCLSSLVYSISYDWPLYMFGLWGLSLAAAAAPAWQAVRVPAPPPSLDLVPSPFQPFPVPSNVHSVSTAPRA</sequence>
<feature type="transmembrane region" description="Helical" evidence="5">
    <location>
        <begin position="363"/>
        <end position="384"/>
    </location>
</feature>
<dbReference type="PANTHER" id="PTHR37422:SF21">
    <property type="entry name" value="EXOQ-LIKE PROTEIN"/>
    <property type="match status" value="1"/>
</dbReference>
<reference evidence="7 8" key="1">
    <citation type="submission" date="2019-02" db="EMBL/GenBank/DDBJ databases">
        <title>Bacterial novel species isolated from soil.</title>
        <authorList>
            <person name="Jung H.-Y."/>
        </authorList>
    </citation>
    <scope>NUCLEOTIDE SEQUENCE [LARGE SCALE GENOMIC DNA]</scope>
    <source>
        <strain evidence="7 8">1-3-3-3</strain>
    </source>
</reference>
<dbReference type="GO" id="GO:0016020">
    <property type="term" value="C:membrane"/>
    <property type="evidence" value="ECO:0007669"/>
    <property type="project" value="UniProtKB-SubCell"/>
</dbReference>
<name>A0A4Q5LEX7_9BACT</name>
<keyword evidence="8" id="KW-1185">Reference proteome</keyword>
<dbReference type="InterPro" id="IPR051533">
    <property type="entry name" value="WaaL-like"/>
</dbReference>
<feature type="transmembrane region" description="Helical" evidence="5">
    <location>
        <begin position="65"/>
        <end position="84"/>
    </location>
</feature>
<evidence type="ECO:0000256" key="3">
    <source>
        <dbReference type="ARBA" id="ARBA00022989"/>
    </source>
</evidence>
<feature type="transmembrane region" description="Helical" evidence="5">
    <location>
        <begin position="336"/>
        <end position="356"/>
    </location>
</feature>
<evidence type="ECO:0000313" key="7">
    <source>
        <dbReference type="EMBL" id="RYU82889.1"/>
    </source>
</evidence>
<gene>
    <name evidence="7" type="ORF">EWM57_04145</name>
</gene>
<feature type="transmembrane region" description="Helical" evidence="5">
    <location>
        <begin position="39"/>
        <end position="58"/>
    </location>
</feature>
<dbReference type="EMBL" id="SEWE01000005">
    <property type="protein sequence ID" value="RYU82889.1"/>
    <property type="molecule type" value="Genomic_DNA"/>
</dbReference>
<feature type="transmembrane region" description="Helical" evidence="5">
    <location>
        <begin position="177"/>
        <end position="194"/>
    </location>
</feature>
<evidence type="ECO:0000256" key="5">
    <source>
        <dbReference type="SAM" id="Phobius"/>
    </source>
</evidence>
<organism evidence="7 8">
    <name type="scientific">Hymenobacter persicinus</name>
    <dbReference type="NCBI Taxonomy" id="2025506"/>
    <lineage>
        <taxon>Bacteria</taxon>
        <taxon>Pseudomonadati</taxon>
        <taxon>Bacteroidota</taxon>
        <taxon>Cytophagia</taxon>
        <taxon>Cytophagales</taxon>
        <taxon>Hymenobacteraceae</taxon>
        <taxon>Hymenobacter</taxon>
    </lineage>
</organism>
<comment type="subcellular location">
    <subcellularLocation>
        <location evidence="1">Membrane</location>
        <topology evidence="1">Multi-pass membrane protein</topology>
    </subcellularLocation>
</comment>
<keyword evidence="3 5" id="KW-1133">Transmembrane helix</keyword>
<feature type="transmembrane region" description="Helical" evidence="5">
    <location>
        <begin position="121"/>
        <end position="137"/>
    </location>
</feature>
<feature type="transmembrane region" description="Helical" evidence="5">
    <location>
        <begin position="90"/>
        <end position="109"/>
    </location>
</feature>
<evidence type="ECO:0000256" key="2">
    <source>
        <dbReference type="ARBA" id="ARBA00022692"/>
    </source>
</evidence>
<evidence type="ECO:0000256" key="1">
    <source>
        <dbReference type="ARBA" id="ARBA00004141"/>
    </source>
</evidence>
<keyword evidence="4 5" id="KW-0472">Membrane</keyword>
<feature type="transmembrane region" description="Helical" evidence="5">
    <location>
        <begin position="200"/>
        <end position="217"/>
    </location>
</feature>
<keyword evidence="2 5" id="KW-0812">Transmembrane</keyword>
<dbReference type="Pfam" id="PF04932">
    <property type="entry name" value="Wzy_C"/>
    <property type="match status" value="1"/>
</dbReference>
<dbReference type="OrthoDB" id="742098at2"/>
<evidence type="ECO:0000313" key="8">
    <source>
        <dbReference type="Proteomes" id="UP000294155"/>
    </source>
</evidence>
<feature type="transmembrane region" description="Helical" evidence="5">
    <location>
        <begin position="152"/>
        <end position="170"/>
    </location>
</feature>
<dbReference type="RefSeq" id="WP_129919872.1">
    <property type="nucleotide sequence ID" value="NZ_SEWE01000005.1"/>
</dbReference>
<evidence type="ECO:0000259" key="6">
    <source>
        <dbReference type="Pfam" id="PF04932"/>
    </source>
</evidence>
<dbReference type="Proteomes" id="UP000294155">
    <property type="component" value="Unassembled WGS sequence"/>
</dbReference>
<comment type="caution">
    <text evidence="7">The sequence shown here is derived from an EMBL/GenBank/DDBJ whole genome shotgun (WGS) entry which is preliminary data.</text>
</comment>
<accession>A0A4Q5LEX7</accession>
<proteinExistence type="predicted"/>
<feature type="domain" description="O-antigen ligase-related" evidence="6">
    <location>
        <begin position="183"/>
        <end position="347"/>
    </location>
</feature>